<dbReference type="PANTHER" id="PTHR43685:SF3">
    <property type="entry name" value="SLR2126 PROTEIN"/>
    <property type="match status" value="1"/>
</dbReference>
<evidence type="ECO:0000259" key="3">
    <source>
        <dbReference type="Pfam" id="PF02709"/>
    </source>
</evidence>
<dbReference type="GO" id="GO:0016740">
    <property type="term" value="F:transferase activity"/>
    <property type="evidence" value="ECO:0007669"/>
    <property type="project" value="UniProtKB-KW"/>
</dbReference>
<keyword evidence="5" id="KW-1185">Reference proteome</keyword>
<proteinExistence type="predicted"/>
<dbReference type="PANTHER" id="PTHR43685">
    <property type="entry name" value="GLYCOSYLTRANSFERASE"/>
    <property type="match status" value="1"/>
</dbReference>
<sequence>MNPSVIVTTYNRPDALTKVLNGLAHQTHCPSEVIIADDGSTDATRLVIEQMEPGLPYPLMHVWHADEGFRAAKIRNDAIRRATGDYIILMDGDCIPNRHFVTDHVRLARSRRFFQGKRVLVEQPIADAFDWPQANSIGNIFKYIILGGLSNAHHVIRCPWLPSLPAPGASGTRSCNMGIFKTDLLAVNGFNEDFVGWGREDSELVVRLTNYGLKRRTHPFMAICYHLWHAENDRSHLRNNDAVLQQTMDSGGYYCPQGINREKP</sequence>
<dbReference type="Pfam" id="PF00535">
    <property type="entry name" value="Glycos_transf_2"/>
    <property type="match status" value="1"/>
</dbReference>
<dbReference type="AlphaFoldDB" id="A0A5K7YT85"/>
<dbReference type="Pfam" id="PF02709">
    <property type="entry name" value="Glyco_transf_7C"/>
    <property type="match status" value="1"/>
</dbReference>
<keyword evidence="1 4" id="KW-0808">Transferase</keyword>
<dbReference type="InterPro" id="IPR050834">
    <property type="entry name" value="Glycosyltransf_2"/>
</dbReference>
<dbReference type="SUPFAM" id="SSF53448">
    <property type="entry name" value="Nucleotide-diphospho-sugar transferases"/>
    <property type="match status" value="1"/>
</dbReference>
<dbReference type="RefSeq" id="WP_155320239.1">
    <property type="nucleotide sequence ID" value="NZ_AP021874.1"/>
</dbReference>
<evidence type="ECO:0000256" key="1">
    <source>
        <dbReference type="ARBA" id="ARBA00022679"/>
    </source>
</evidence>
<evidence type="ECO:0000313" key="5">
    <source>
        <dbReference type="Proteomes" id="UP000427906"/>
    </source>
</evidence>
<dbReference type="KEGG" id="dalk:DSCA_64860"/>
<feature type="domain" description="Glycosyltransferase 2-like" evidence="2">
    <location>
        <begin position="4"/>
        <end position="121"/>
    </location>
</feature>
<accession>A0A5K7YT85</accession>
<dbReference type="Proteomes" id="UP000427906">
    <property type="component" value="Chromosome"/>
</dbReference>
<protein>
    <submittedName>
        <fullName evidence="4">Glycosyl transferase family 2</fullName>
    </submittedName>
</protein>
<gene>
    <name evidence="4" type="ORF">DSCA_64860</name>
</gene>
<dbReference type="InterPro" id="IPR001173">
    <property type="entry name" value="Glyco_trans_2-like"/>
</dbReference>
<dbReference type="InterPro" id="IPR029044">
    <property type="entry name" value="Nucleotide-diphossugar_trans"/>
</dbReference>
<evidence type="ECO:0000313" key="4">
    <source>
        <dbReference type="EMBL" id="BBO72556.1"/>
    </source>
</evidence>
<dbReference type="EMBL" id="AP021874">
    <property type="protein sequence ID" value="BBO72556.1"/>
    <property type="molecule type" value="Genomic_DNA"/>
</dbReference>
<dbReference type="CDD" id="cd06420">
    <property type="entry name" value="GT2_Chondriotin_Pol_N"/>
    <property type="match status" value="1"/>
</dbReference>
<organism evidence="4 5">
    <name type="scientific">Desulfosarcina alkanivorans</name>
    <dbReference type="NCBI Taxonomy" id="571177"/>
    <lineage>
        <taxon>Bacteria</taxon>
        <taxon>Pseudomonadati</taxon>
        <taxon>Thermodesulfobacteriota</taxon>
        <taxon>Desulfobacteria</taxon>
        <taxon>Desulfobacterales</taxon>
        <taxon>Desulfosarcinaceae</taxon>
        <taxon>Desulfosarcina</taxon>
    </lineage>
</organism>
<dbReference type="Gene3D" id="3.90.550.10">
    <property type="entry name" value="Spore Coat Polysaccharide Biosynthesis Protein SpsA, Chain A"/>
    <property type="match status" value="1"/>
</dbReference>
<reference evidence="4 5" key="1">
    <citation type="submission" date="2019-11" db="EMBL/GenBank/DDBJ databases">
        <title>Comparative genomics of hydrocarbon-degrading Desulfosarcina strains.</title>
        <authorList>
            <person name="Watanabe M."/>
            <person name="Kojima H."/>
            <person name="Fukui M."/>
        </authorList>
    </citation>
    <scope>NUCLEOTIDE SEQUENCE [LARGE SCALE GENOMIC DNA]</scope>
    <source>
        <strain evidence="4 5">PL12</strain>
    </source>
</reference>
<dbReference type="OrthoDB" id="9815923at2"/>
<dbReference type="InterPro" id="IPR027791">
    <property type="entry name" value="Galactosyl_T_C"/>
</dbReference>
<feature type="domain" description="Galactosyltransferase C-terminal" evidence="3">
    <location>
        <begin position="171"/>
        <end position="229"/>
    </location>
</feature>
<name>A0A5K7YT85_9BACT</name>
<evidence type="ECO:0000259" key="2">
    <source>
        <dbReference type="Pfam" id="PF00535"/>
    </source>
</evidence>